<dbReference type="InterPro" id="IPR045734">
    <property type="entry name" value="Snx8_BAR_dom"/>
</dbReference>
<dbReference type="InterPro" id="IPR036871">
    <property type="entry name" value="PX_dom_sf"/>
</dbReference>
<dbReference type="SUPFAM" id="SSF64268">
    <property type="entry name" value="PX domain"/>
    <property type="match status" value="1"/>
</dbReference>
<dbReference type="GO" id="GO:0005768">
    <property type="term" value="C:endosome"/>
    <property type="evidence" value="ECO:0007669"/>
    <property type="project" value="TreeGrafter"/>
</dbReference>
<keyword evidence="8" id="KW-0472">Membrane</keyword>
<evidence type="ECO:0000256" key="4">
    <source>
        <dbReference type="ARBA" id="ARBA00014268"/>
    </source>
</evidence>
<dbReference type="GO" id="GO:0032266">
    <property type="term" value="F:phosphatidylinositol-3-phosphate binding"/>
    <property type="evidence" value="ECO:0007669"/>
    <property type="project" value="TreeGrafter"/>
</dbReference>
<reference evidence="12" key="1">
    <citation type="journal article" date="2014" name="Proc. Natl. Acad. Sci. U.S.A.">
        <title>Extensive sampling of basidiomycete genomes demonstrates inadequacy of the white-rot/brown-rot paradigm for wood decay fungi.</title>
        <authorList>
            <person name="Riley R."/>
            <person name="Salamov A.A."/>
            <person name="Brown D.W."/>
            <person name="Nagy L.G."/>
            <person name="Floudas D."/>
            <person name="Held B.W."/>
            <person name="Levasseur A."/>
            <person name="Lombard V."/>
            <person name="Morin E."/>
            <person name="Otillar R."/>
            <person name="Lindquist E.A."/>
            <person name="Sun H."/>
            <person name="LaButti K.M."/>
            <person name="Schmutz J."/>
            <person name="Jabbour D."/>
            <person name="Luo H."/>
            <person name="Baker S.E."/>
            <person name="Pisabarro A.G."/>
            <person name="Walton J.D."/>
            <person name="Blanchette R.A."/>
            <person name="Henrissat B."/>
            <person name="Martin F."/>
            <person name="Cullen D."/>
            <person name="Hibbett D.S."/>
            <person name="Grigoriev I.V."/>
        </authorList>
    </citation>
    <scope>NUCLEOTIDE SEQUENCE [LARGE SCALE GENOMIC DNA]</scope>
    <source>
        <strain evidence="12">FD-172 SS1</strain>
    </source>
</reference>
<keyword evidence="6" id="KW-0963">Cytoplasm</keyword>
<protein>
    <recommendedName>
        <fullName evidence="4">Sorting nexin MVP1</fullName>
    </recommendedName>
</protein>
<dbReference type="GO" id="GO:0042147">
    <property type="term" value="P:retrograde transport, endosome to Golgi"/>
    <property type="evidence" value="ECO:0007669"/>
    <property type="project" value="InterPro"/>
</dbReference>
<dbReference type="HOGENOM" id="CLU_009058_1_1_1"/>
<evidence type="ECO:0000259" key="10">
    <source>
        <dbReference type="PROSITE" id="PS50195"/>
    </source>
</evidence>
<dbReference type="AlphaFoldDB" id="A0A067MUK1"/>
<sequence>MFNAPRTSPSAQRYNASNSILGGYVDDNPLASSVFDDGGLDPWSGIASTPALSARAPLPSLDLGGGGGGEFANIIAGATVPAIYSKALASVDPTSTGETSVSALIRVLSTSGLPASTIDRIINLVSSRPRVSKLEFFVALALVALAQAGKDISIEQVASHGQQNTLPSPTLDLAAIQAGTLNSASTAAVRLPTSPSPAYVETDPWKVSSPFSPPAINGNDVLRNGIGGGPGPGQSGAPTTISGGLGKDWWKRQESISISILPEKQGFLLTRFTVYLVESDRGPPVPRRYSEFVYLWECLVRRYPFRILPQLPPKRIGGDDTFLEQRRKGLVRFLTFIVNHPVLKEDGLLAVFLTEPSFEAWRKHASISLEEESASKRIDRVEEMGIPSDLEEKMTVVRNRVFLLIEQWTKLCIIAERIIKRREAEAADLSRLTTTLNVMIEENEYCWHAVGCELYSGVRQGTRQTSLRLQNHAESLEHRTRVALLTSLEALKSQRDLYLAVRDLFARHDRLSLDAVDRLKKRVDINSRKLEAVKAARKDGWDAEADRILGIIEKDQADIASAMARRIFIRHSMWHELRVVLHNRENTLLSLAVQTFSKQERDFTEGVFGNWAGLADEVESMPLE</sequence>
<evidence type="ECO:0000256" key="3">
    <source>
        <dbReference type="ARBA" id="ARBA00010883"/>
    </source>
</evidence>
<dbReference type="OrthoDB" id="10064318at2759"/>
<dbReference type="InterPro" id="IPR028662">
    <property type="entry name" value="SNX8/Mvp1"/>
</dbReference>
<dbReference type="Proteomes" id="UP000027195">
    <property type="component" value="Unassembled WGS sequence"/>
</dbReference>
<evidence type="ECO:0000256" key="1">
    <source>
        <dbReference type="ARBA" id="ARBA00004287"/>
    </source>
</evidence>
<dbReference type="PANTHER" id="PTHR47554:SF1">
    <property type="entry name" value="SORTING NEXIN MVP1"/>
    <property type="match status" value="1"/>
</dbReference>
<dbReference type="GO" id="GO:0016020">
    <property type="term" value="C:membrane"/>
    <property type="evidence" value="ECO:0007669"/>
    <property type="project" value="UniProtKB-SubCell"/>
</dbReference>
<comment type="subcellular location">
    <subcellularLocation>
        <location evidence="2">Cytoplasm</location>
    </subcellularLocation>
    <subcellularLocation>
        <location evidence="1">Membrane</location>
        <topology evidence="1">Peripheral membrane protein</topology>
        <orientation evidence="1">Cytoplasmic side</orientation>
    </subcellularLocation>
</comment>
<feature type="region of interest" description="Disordered" evidence="9">
    <location>
        <begin position="223"/>
        <end position="244"/>
    </location>
</feature>
<keyword evidence="5" id="KW-0813">Transport</keyword>
<keyword evidence="7" id="KW-0653">Protein transport</keyword>
<feature type="compositionally biased region" description="Gly residues" evidence="9">
    <location>
        <begin position="225"/>
        <end position="234"/>
    </location>
</feature>
<dbReference type="CDD" id="cd07597">
    <property type="entry name" value="BAR_SNX8"/>
    <property type="match status" value="1"/>
</dbReference>
<dbReference type="FunCoup" id="A0A067MUK1">
    <property type="interactions" value="75"/>
</dbReference>
<evidence type="ECO:0000256" key="8">
    <source>
        <dbReference type="ARBA" id="ARBA00023136"/>
    </source>
</evidence>
<evidence type="ECO:0000256" key="9">
    <source>
        <dbReference type="SAM" id="MobiDB-lite"/>
    </source>
</evidence>
<gene>
    <name evidence="11" type="ORF">BOTBODRAFT_28001</name>
</gene>
<keyword evidence="12" id="KW-1185">Reference proteome</keyword>
<comment type="similarity">
    <text evidence="3">Belongs to the sorting nexin family.</text>
</comment>
<evidence type="ECO:0000256" key="7">
    <source>
        <dbReference type="ARBA" id="ARBA00022927"/>
    </source>
</evidence>
<evidence type="ECO:0000256" key="2">
    <source>
        <dbReference type="ARBA" id="ARBA00004496"/>
    </source>
</evidence>
<name>A0A067MUK1_BOTB1</name>
<dbReference type="InterPro" id="IPR011992">
    <property type="entry name" value="EF-hand-dom_pair"/>
</dbReference>
<dbReference type="SMART" id="SM00312">
    <property type="entry name" value="PX"/>
    <property type="match status" value="1"/>
</dbReference>
<organism evidence="11 12">
    <name type="scientific">Botryobasidium botryosum (strain FD-172 SS1)</name>
    <dbReference type="NCBI Taxonomy" id="930990"/>
    <lineage>
        <taxon>Eukaryota</taxon>
        <taxon>Fungi</taxon>
        <taxon>Dikarya</taxon>
        <taxon>Basidiomycota</taxon>
        <taxon>Agaricomycotina</taxon>
        <taxon>Agaricomycetes</taxon>
        <taxon>Cantharellales</taxon>
        <taxon>Botryobasidiaceae</taxon>
        <taxon>Botryobasidium</taxon>
    </lineage>
</organism>
<dbReference type="InParanoid" id="A0A067MUK1"/>
<feature type="domain" description="PX" evidence="10">
    <location>
        <begin position="253"/>
        <end position="359"/>
    </location>
</feature>
<dbReference type="Pfam" id="PF19566">
    <property type="entry name" value="Snx8_BAR_dom"/>
    <property type="match status" value="1"/>
</dbReference>
<dbReference type="EMBL" id="KL198019">
    <property type="protein sequence ID" value="KDQ19413.1"/>
    <property type="molecule type" value="Genomic_DNA"/>
</dbReference>
<evidence type="ECO:0000256" key="6">
    <source>
        <dbReference type="ARBA" id="ARBA00022490"/>
    </source>
</evidence>
<dbReference type="PROSITE" id="PS50195">
    <property type="entry name" value="PX"/>
    <property type="match status" value="1"/>
</dbReference>
<dbReference type="Gene3D" id="1.10.238.10">
    <property type="entry name" value="EF-hand"/>
    <property type="match status" value="1"/>
</dbReference>
<dbReference type="SUPFAM" id="SSF47473">
    <property type="entry name" value="EF-hand"/>
    <property type="match status" value="1"/>
</dbReference>
<dbReference type="STRING" id="930990.A0A067MUK1"/>
<accession>A0A067MUK1</accession>
<evidence type="ECO:0000313" key="12">
    <source>
        <dbReference type="Proteomes" id="UP000027195"/>
    </source>
</evidence>
<dbReference type="InterPro" id="IPR001683">
    <property type="entry name" value="PX_dom"/>
</dbReference>
<dbReference type="Pfam" id="PF00787">
    <property type="entry name" value="PX"/>
    <property type="match status" value="1"/>
</dbReference>
<proteinExistence type="inferred from homology"/>
<dbReference type="PANTHER" id="PTHR47554">
    <property type="entry name" value="SORTING NEXIN MVP1"/>
    <property type="match status" value="1"/>
</dbReference>
<dbReference type="Gene3D" id="3.30.1520.10">
    <property type="entry name" value="Phox-like domain"/>
    <property type="match status" value="1"/>
</dbReference>
<dbReference type="GO" id="GO:0006623">
    <property type="term" value="P:protein targeting to vacuole"/>
    <property type="evidence" value="ECO:0007669"/>
    <property type="project" value="TreeGrafter"/>
</dbReference>
<evidence type="ECO:0000256" key="5">
    <source>
        <dbReference type="ARBA" id="ARBA00022448"/>
    </source>
</evidence>
<dbReference type="GO" id="GO:0005829">
    <property type="term" value="C:cytosol"/>
    <property type="evidence" value="ECO:0007669"/>
    <property type="project" value="GOC"/>
</dbReference>
<evidence type="ECO:0000313" key="11">
    <source>
        <dbReference type="EMBL" id="KDQ19413.1"/>
    </source>
</evidence>